<evidence type="ECO:0000259" key="1">
    <source>
        <dbReference type="PROSITE" id="PS51819"/>
    </source>
</evidence>
<dbReference type="InterPro" id="IPR029068">
    <property type="entry name" value="Glyas_Bleomycin-R_OHBP_Dase"/>
</dbReference>
<dbReference type="InterPro" id="IPR004360">
    <property type="entry name" value="Glyas_Fos-R_dOase_dom"/>
</dbReference>
<gene>
    <name evidence="2" type="ORF">QO010_004215</name>
</gene>
<accession>A0ABU0IWM9</accession>
<dbReference type="Pfam" id="PF00903">
    <property type="entry name" value="Glyoxalase"/>
    <property type="match status" value="1"/>
</dbReference>
<dbReference type="PROSITE" id="PS51819">
    <property type="entry name" value="VOC"/>
    <property type="match status" value="1"/>
</dbReference>
<dbReference type="RefSeq" id="WP_307352521.1">
    <property type="nucleotide sequence ID" value="NZ_JAUSVS010000011.1"/>
</dbReference>
<reference evidence="2 3" key="1">
    <citation type="submission" date="2023-07" db="EMBL/GenBank/DDBJ databases">
        <title>Genomic Encyclopedia of Type Strains, Phase IV (KMG-IV): sequencing the most valuable type-strain genomes for metagenomic binning, comparative biology and taxonomic classification.</title>
        <authorList>
            <person name="Goeker M."/>
        </authorList>
    </citation>
    <scope>NUCLEOTIDE SEQUENCE [LARGE SCALE GENOMIC DNA]</scope>
    <source>
        <strain evidence="2 3">DSM 18695</strain>
    </source>
</reference>
<feature type="domain" description="VOC" evidence="1">
    <location>
        <begin position="5"/>
        <end position="141"/>
    </location>
</feature>
<dbReference type="EMBL" id="JAUSVS010000011">
    <property type="protein sequence ID" value="MDQ0466422.1"/>
    <property type="molecule type" value="Genomic_DNA"/>
</dbReference>
<organism evidence="2 3">
    <name type="scientific">Caulobacter ginsengisoli</name>
    <dbReference type="NCBI Taxonomy" id="400775"/>
    <lineage>
        <taxon>Bacteria</taxon>
        <taxon>Pseudomonadati</taxon>
        <taxon>Pseudomonadota</taxon>
        <taxon>Alphaproteobacteria</taxon>
        <taxon>Caulobacterales</taxon>
        <taxon>Caulobacteraceae</taxon>
        <taxon>Caulobacter</taxon>
    </lineage>
</organism>
<name>A0ABU0IWM9_9CAUL</name>
<dbReference type="Proteomes" id="UP001228905">
    <property type="component" value="Unassembled WGS sequence"/>
</dbReference>
<proteinExistence type="predicted"/>
<dbReference type="InterPro" id="IPR037523">
    <property type="entry name" value="VOC_core"/>
</dbReference>
<dbReference type="Gene3D" id="3.10.180.10">
    <property type="entry name" value="2,3-Dihydroxybiphenyl 1,2-Dioxygenase, domain 1"/>
    <property type="match status" value="1"/>
</dbReference>
<protein>
    <submittedName>
        <fullName evidence="2">Catechol 2,3-dioxygenase-like lactoylglutathione lyase family enzyme</fullName>
    </submittedName>
</protein>
<sequence length="148" mass="15916">MSITRLAHNAIRTPDLEGSRRFFVEVLGLRAGYRPPFDFPGLWIYPAGSDDNPDNAFIHLIGVDPADKAGLVRYLGDRAEAALNGSGAIDHIALEADDWPALKARCEATGTAWTERTVPGLGLLQVFVVDPSGVTFEINFPAGRSGVP</sequence>
<comment type="caution">
    <text evidence="2">The sequence shown here is derived from an EMBL/GenBank/DDBJ whole genome shotgun (WGS) entry which is preliminary data.</text>
</comment>
<evidence type="ECO:0000313" key="3">
    <source>
        <dbReference type="Proteomes" id="UP001228905"/>
    </source>
</evidence>
<keyword evidence="3" id="KW-1185">Reference proteome</keyword>
<evidence type="ECO:0000313" key="2">
    <source>
        <dbReference type="EMBL" id="MDQ0466422.1"/>
    </source>
</evidence>
<dbReference type="SUPFAM" id="SSF54593">
    <property type="entry name" value="Glyoxalase/Bleomycin resistance protein/Dihydroxybiphenyl dioxygenase"/>
    <property type="match status" value="1"/>
</dbReference>